<feature type="transmembrane region" description="Helical" evidence="4">
    <location>
        <begin position="16"/>
        <end position="33"/>
    </location>
</feature>
<sequence length="201" mass="22671">MEEKNKKKKGVTKRDIIELSIVVMVFLVIYLTGSQAEVFGKVQQAVLVTGVANATALDADEVVDADYNFRLVNEEGNKIDVRDLKGKTLFINIWATWCPPCVAEMPNINSLYNKIENKDDIVFLMISHDDEMKTARTWVKRKGFDFPVFKLASPLPDVFETGVVPSTFVVSPEGKIVVSKTGMANYDTKRFKKYLLKLAEK</sequence>
<keyword evidence="3" id="KW-0676">Redox-active center</keyword>
<accession>A0A0L8AHV5</accession>
<dbReference type="Pfam" id="PF08534">
    <property type="entry name" value="Redoxin"/>
    <property type="match status" value="1"/>
</dbReference>
<evidence type="ECO:0000256" key="2">
    <source>
        <dbReference type="ARBA" id="ARBA00022748"/>
    </source>
</evidence>
<dbReference type="PATRIC" id="fig|1566026.4.peg.1247"/>
<evidence type="ECO:0000256" key="4">
    <source>
        <dbReference type="SAM" id="Phobius"/>
    </source>
</evidence>
<keyword evidence="7" id="KW-1185">Reference proteome</keyword>
<keyword evidence="4" id="KW-0812">Transmembrane</keyword>
<reference evidence="7" key="1">
    <citation type="submission" date="2014-11" db="EMBL/GenBank/DDBJ databases">
        <title>Genome sequencing of Roseivirga sp. D-25.</title>
        <authorList>
            <person name="Selvaratnam C."/>
            <person name="Thevarajoo S."/>
            <person name="Goh K.M."/>
            <person name="Eee R."/>
            <person name="Chan K.-G."/>
            <person name="Chong C.S."/>
        </authorList>
    </citation>
    <scope>NUCLEOTIDE SEQUENCE [LARGE SCALE GENOMIC DNA]</scope>
    <source>
        <strain evidence="7">D-25</strain>
    </source>
</reference>
<evidence type="ECO:0000259" key="5">
    <source>
        <dbReference type="PROSITE" id="PS51352"/>
    </source>
</evidence>
<comment type="subcellular location">
    <subcellularLocation>
        <location evidence="1">Cell envelope</location>
    </subcellularLocation>
</comment>
<dbReference type="InterPro" id="IPR050553">
    <property type="entry name" value="Thioredoxin_ResA/DsbE_sf"/>
</dbReference>
<dbReference type="GO" id="GO:0016491">
    <property type="term" value="F:oxidoreductase activity"/>
    <property type="evidence" value="ECO:0007669"/>
    <property type="project" value="InterPro"/>
</dbReference>
<proteinExistence type="predicted"/>
<evidence type="ECO:0000313" key="6">
    <source>
        <dbReference type="EMBL" id="KOF01979.1"/>
    </source>
</evidence>
<dbReference type="SUPFAM" id="SSF52833">
    <property type="entry name" value="Thioredoxin-like"/>
    <property type="match status" value="1"/>
</dbReference>
<dbReference type="GO" id="GO:0017004">
    <property type="term" value="P:cytochrome complex assembly"/>
    <property type="evidence" value="ECO:0007669"/>
    <property type="project" value="UniProtKB-KW"/>
</dbReference>
<dbReference type="Gene3D" id="3.40.30.10">
    <property type="entry name" value="Glutaredoxin"/>
    <property type="match status" value="1"/>
</dbReference>
<name>A0A0L8AHV5_9BACT</name>
<dbReference type="AlphaFoldDB" id="A0A0L8AHV5"/>
<gene>
    <name evidence="6" type="ORF">OB69_14680</name>
</gene>
<keyword evidence="4" id="KW-0472">Membrane</keyword>
<dbReference type="InterPro" id="IPR013766">
    <property type="entry name" value="Thioredoxin_domain"/>
</dbReference>
<keyword evidence="4" id="KW-1133">Transmembrane helix</keyword>
<dbReference type="InterPro" id="IPR013740">
    <property type="entry name" value="Redoxin"/>
</dbReference>
<feature type="domain" description="Thioredoxin" evidence="5">
    <location>
        <begin position="60"/>
        <end position="200"/>
    </location>
</feature>
<dbReference type="EMBL" id="JSVA01000017">
    <property type="protein sequence ID" value="KOF01979.1"/>
    <property type="molecule type" value="Genomic_DNA"/>
</dbReference>
<dbReference type="PANTHER" id="PTHR42852:SF13">
    <property type="entry name" value="PROTEIN DIPZ"/>
    <property type="match status" value="1"/>
</dbReference>
<comment type="caution">
    <text evidence="6">The sequence shown here is derived from an EMBL/GenBank/DDBJ whole genome shotgun (WGS) entry which is preliminary data.</text>
</comment>
<evidence type="ECO:0000256" key="3">
    <source>
        <dbReference type="ARBA" id="ARBA00023284"/>
    </source>
</evidence>
<dbReference type="RefSeq" id="WP_053224499.1">
    <property type="nucleotide sequence ID" value="NZ_JSVA01000017.1"/>
</dbReference>
<dbReference type="GO" id="GO:0030313">
    <property type="term" value="C:cell envelope"/>
    <property type="evidence" value="ECO:0007669"/>
    <property type="project" value="UniProtKB-SubCell"/>
</dbReference>
<keyword evidence="2" id="KW-0201">Cytochrome c-type biogenesis</keyword>
<evidence type="ECO:0000256" key="1">
    <source>
        <dbReference type="ARBA" id="ARBA00004196"/>
    </source>
</evidence>
<organism evidence="6 7">
    <name type="scientific">Roseivirga seohaensis subsp. aquiponti</name>
    <dbReference type="NCBI Taxonomy" id="1566026"/>
    <lineage>
        <taxon>Bacteria</taxon>
        <taxon>Pseudomonadati</taxon>
        <taxon>Bacteroidota</taxon>
        <taxon>Cytophagia</taxon>
        <taxon>Cytophagales</taxon>
        <taxon>Roseivirgaceae</taxon>
        <taxon>Roseivirga</taxon>
    </lineage>
</organism>
<dbReference type="CDD" id="cd02966">
    <property type="entry name" value="TlpA_like_family"/>
    <property type="match status" value="1"/>
</dbReference>
<dbReference type="PROSITE" id="PS51352">
    <property type="entry name" value="THIOREDOXIN_2"/>
    <property type="match status" value="1"/>
</dbReference>
<dbReference type="PANTHER" id="PTHR42852">
    <property type="entry name" value="THIOL:DISULFIDE INTERCHANGE PROTEIN DSBE"/>
    <property type="match status" value="1"/>
</dbReference>
<dbReference type="OrthoDB" id="6399635at2"/>
<dbReference type="Proteomes" id="UP000036908">
    <property type="component" value="Unassembled WGS sequence"/>
</dbReference>
<dbReference type="InterPro" id="IPR036249">
    <property type="entry name" value="Thioredoxin-like_sf"/>
</dbReference>
<dbReference type="PROSITE" id="PS00194">
    <property type="entry name" value="THIOREDOXIN_1"/>
    <property type="match status" value="1"/>
</dbReference>
<evidence type="ECO:0000313" key="7">
    <source>
        <dbReference type="Proteomes" id="UP000036908"/>
    </source>
</evidence>
<dbReference type="InterPro" id="IPR017937">
    <property type="entry name" value="Thioredoxin_CS"/>
</dbReference>
<protein>
    <recommendedName>
        <fullName evidence="5">Thioredoxin domain-containing protein</fullName>
    </recommendedName>
</protein>